<name>A0A383BQ10_9ZZZZ</name>
<reference evidence="1" key="1">
    <citation type="submission" date="2018-05" db="EMBL/GenBank/DDBJ databases">
        <authorList>
            <person name="Lanie J.A."/>
            <person name="Ng W.-L."/>
            <person name="Kazmierczak K.M."/>
            <person name="Andrzejewski T.M."/>
            <person name="Davidsen T.M."/>
            <person name="Wayne K.J."/>
            <person name="Tettelin H."/>
            <person name="Glass J.I."/>
            <person name="Rusch D."/>
            <person name="Podicherti R."/>
            <person name="Tsui H.-C.T."/>
            <person name="Winkler M.E."/>
        </authorList>
    </citation>
    <scope>NUCLEOTIDE SEQUENCE</scope>
</reference>
<feature type="non-terminal residue" evidence="1">
    <location>
        <position position="1"/>
    </location>
</feature>
<evidence type="ECO:0000313" key="1">
    <source>
        <dbReference type="EMBL" id="SVE21883.1"/>
    </source>
</evidence>
<protein>
    <submittedName>
        <fullName evidence="1">Uncharacterized protein</fullName>
    </submittedName>
</protein>
<proteinExistence type="predicted"/>
<organism evidence="1">
    <name type="scientific">marine metagenome</name>
    <dbReference type="NCBI Taxonomy" id="408172"/>
    <lineage>
        <taxon>unclassified sequences</taxon>
        <taxon>metagenomes</taxon>
        <taxon>ecological metagenomes</taxon>
    </lineage>
</organism>
<gene>
    <name evidence="1" type="ORF">METZ01_LOCUS474737</name>
</gene>
<dbReference type="AlphaFoldDB" id="A0A383BQ10"/>
<sequence length="32" mass="3860">KYPVEAVEMINLLIKQYSRWTPDSTFKDIIFN</sequence>
<dbReference type="EMBL" id="UINC01202196">
    <property type="protein sequence ID" value="SVE21883.1"/>
    <property type="molecule type" value="Genomic_DNA"/>
</dbReference>
<accession>A0A383BQ10</accession>